<dbReference type="Gene3D" id="2.60.200.30">
    <property type="entry name" value="Probable inorganic polyphosphate/atp-NAD kinase, domain 2"/>
    <property type="match status" value="1"/>
</dbReference>
<dbReference type="Gene3D" id="3.40.50.10330">
    <property type="entry name" value="Probable inorganic polyphosphate/atp-NAD kinase, domain 1"/>
    <property type="match status" value="1"/>
</dbReference>
<name>A0ABS0I7D5_9BACT</name>
<sequence length="309" mass="33543">MPKIEYAIIVRAKTRLEQLKARYNTAAQARFVVERAGGNFSDYEAEQAALDLAVSQVQRELAQVVKSKVVDREFLPSFIFADDQVVVVVGQDGLVANAAKYVRGRPLVAVNPDPGRYDGVLLPFRPDTCRAAVQALVRGADVPIRTQPLAQATLQDGQRLLAFNDLFIGAASHVSARYRLTFGKDTEEHSSSGIIVATPAGSTGWLSSIFNMAAGLEDFLGTDHVAEQPALRPDELLFVVREPFRSRRTQCGLVAGRLRARQPLHVESLMPSGGVIFSDGVEADFLRFNAGSVATIGPSQEVTRLVQPG</sequence>
<dbReference type="InterPro" id="IPR017438">
    <property type="entry name" value="ATP-NAD_kinase_N"/>
</dbReference>
<evidence type="ECO:0000313" key="2">
    <source>
        <dbReference type="Proteomes" id="UP000618931"/>
    </source>
</evidence>
<accession>A0ABS0I7D5</accession>
<reference evidence="1 2" key="1">
    <citation type="submission" date="2020-11" db="EMBL/GenBank/DDBJ databases">
        <authorList>
            <person name="Kim M.K."/>
        </authorList>
    </citation>
    <scope>NUCLEOTIDE SEQUENCE [LARGE SCALE GENOMIC DNA]</scope>
    <source>
        <strain evidence="1 2">BT662</strain>
    </source>
</reference>
<keyword evidence="1" id="KW-0418">Kinase</keyword>
<gene>
    <name evidence="1" type="ORF">I2H31_16975</name>
</gene>
<dbReference type="RefSeq" id="WP_196294242.1">
    <property type="nucleotide sequence ID" value="NZ_JADQDM010000009.1"/>
</dbReference>
<keyword evidence="1" id="KW-0808">Transferase</keyword>
<dbReference type="GO" id="GO:0016301">
    <property type="term" value="F:kinase activity"/>
    <property type="evidence" value="ECO:0007669"/>
    <property type="project" value="UniProtKB-KW"/>
</dbReference>
<keyword evidence="2" id="KW-1185">Reference proteome</keyword>
<dbReference type="InterPro" id="IPR016064">
    <property type="entry name" value="NAD/diacylglycerol_kinase_sf"/>
</dbReference>
<evidence type="ECO:0000313" key="1">
    <source>
        <dbReference type="EMBL" id="MBF9222799.1"/>
    </source>
</evidence>
<proteinExistence type="predicted"/>
<dbReference type="SUPFAM" id="SSF111331">
    <property type="entry name" value="NAD kinase/diacylglycerol kinase-like"/>
    <property type="match status" value="1"/>
</dbReference>
<dbReference type="EMBL" id="JADQDM010000009">
    <property type="protein sequence ID" value="MBF9222799.1"/>
    <property type="molecule type" value="Genomic_DNA"/>
</dbReference>
<organism evidence="1 2">
    <name type="scientific">Hymenobacter ruricola</name>
    <dbReference type="NCBI Taxonomy" id="2791023"/>
    <lineage>
        <taxon>Bacteria</taxon>
        <taxon>Pseudomonadati</taxon>
        <taxon>Bacteroidota</taxon>
        <taxon>Cytophagia</taxon>
        <taxon>Cytophagales</taxon>
        <taxon>Hymenobacteraceae</taxon>
        <taxon>Hymenobacter</taxon>
    </lineage>
</organism>
<dbReference type="Proteomes" id="UP000618931">
    <property type="component" value="Unassembled WGS sequence"/>
</dbReference>
<comment type="caution">
    <text evidence="1">The sequence shown here is derived from an EMBL/GenBank/DDBJ whole genome shotgun (WGS) entry which is preliminary data.</text>
</comment>
<dbReference type="InterPro" id="IPR017437">
    <property type="entry name" value="ATP-NAD_kinase_PpnK-typ_C"/>
</dbReference>
<protein>
    <submittedName>
        <fullName evidence="1">NAD(+)/NADH kinase</fullName>
    </submittedName>
</protein>